<feature type="compositionally biased region" description="Low complexity" evidence="1">
    <location>
        <begin position="715"/>
        <end position="733"/>
    </location>
</feature>
<feature type="compositionally biased region" description="Low complexity" evidence="1">
    <location>
        <begin position="620"/>
        <end position="639"/>
    </location>
</feature>
<feature type="compositionally biased region" description="Gly residues" evidence="1">
    <location>
        <begin position="839"/>
        <end position="848"/>
    </location>
</feature>
<feature type="compositionally biased region" description="Basic and acidic residues" evidence="1">
    <location>
        <begin position="348"/>
        <end position="357"/>
    </location>
</feature>
<organism evidence="2 3">
    <name type="scientific">Hyaloperonospora arabidopsidis (strain Emoy2)</name>
    <name type="common">Downy mildew agent</name>
    <name type="synonym">Peronospora arabidopsidis</name>
    <dbReference type="NCBI Taxonomy" id="559515"/>
    <lineage>
        <taxon>Eukaryota</taxon>
        <taxon>Sar</taxon>
        <taxon>Stramenopiles</taxon>
        <taxon>Oomycota</taxon>
        <taxon>Peronosporomycetes</taxon>
        <taxon>Peronosporales</taxon>
        <taxon>Peronosporaceae</taxon>
        <taxon>Hyaloperonospora</taxon>
    </lineage>
</organism>
<feature type="region of interest" description="Disordered" evidence="1">
    <location>
        <begin position="259"/>
        <end position="585"/>
    </location>
</feature>
<reference evidence="3" key="1">
    <citation type="journal article" date="2010" name="Science">
        <title>Signatures of adaptation to obligate biotrophy in the Hyaloperonospora arabidopsidis genome.</title>
        <authorList>
            <person name="Baxter L."/>
            <person name="Tripathy S."/>
            <person name="Ishaque N."/>
            <person name="Boot N."/>
            <person name="Cabral A."/>
            <person name="Kemen E."/>
            <person name="Thines M."/>
            <person name="Ah-Fong A."/>
            <person name="Anderson R."/>
            <person name="Badejoko W."/>
            <person name="Bittner-Eddy P."/>
            <person name="Boore J.L."/>
            <person name="Chibucos M.C."/>
            <person name="Coates M."/>
            <person name="Dehal P."/>
            <person name="Delehaunty K."/>
            <person name="Dong S."/>
            <person name="Downton P."/>
            <person name="Dumas B."/>
            <person name="Fabro G."/>
            <person name="Fronick C."/>
            <person name="Fuerstenberg S.I."/>
            <person name="Fulton L."/>
            <person name="Gaulin E."/>
            <person name="Govers F."/>
            <person name="Hughes L."/>
            <person name="Humphray S."/>
            <person name="Jiang R.H."/>
            <person name="Judelson H."/>
            <person name="Kamoun S."/>
            <person name="Kyung K."/>
            <person name="Meijer H."/>
            <person name="Minx P."/>
            <person name="Morris P."/>
            <person name="Nelson J."/>
            <person name="Phuntumart V."/>
            <person name="Qutob D."/>
            <person name="Rehmany A."/>
            <person name="Rougon-Cardoso A."/>
            <person name="Ryden P."/>
            <person name="Torto-Alalibo T."/>
            <person name="Studholme D."/>
            <person name="Wang Y."/>
            <person name="Win J."/>
            <person name="Wood J."/>
            <person name="Clifton S.W."/>
            <person name="Rogers J."/>
            <person name="Van den Ackerveken G."/>
            <person name="Jones J.D."/>
            <person name="McDowell J.M."/>
            <person name="Beynon J."/>
            <person name="Tyler B.M."/>
        </authorList>
    </citation>
    <scope>NUCLEOTIDE SEQUENCE [LARGE SCALE GENOMIC DNA]</scope>
    <source>
        <strain evidence="3">Emoy2</strain>
    </source>
</reference>
<feature type="compositionally biased region" description="Polar residues" evidence="1">
    <location>
        <begin position="513"/>
        <end position="522"/>
    </location>
</feature>
<dbReference type="AlphaFoldDB" id="M4BJ66"/>
<feature type="compositionally biased region" description="Acidic residues" evidence="1">
    <location>
        <begin position="700"/>
        <end position="710"/>
    </location>
</feature>
<feature type="compositionally biased region" description="Acidic residues" evidence="1">
    <location>
        <begin position="826"/>
        <end position="838"/>
    </location>
</feature>
<feature type="region of interest" description="Disordered" evidence="1">
    <location>
        <begin position="13"/>
        <end position="44"/>
    </location>
</feature>
<protein>
    <recommendedName>
        <fullName evidence="4">WASH complex subunit FAM21</fullName>
    </recommendedName>
</protein>
<reference evidence="2" key="2">
    <citation type="submission" date="2015-06" db="UniProtKB">
        <authorList>
            <consortium name="EnsemblProtists"/>
        </authorList>
    </citation>
    <scope>IDENTIFICATION</scope>
    <source>
        <strain evidence="2">Emoy2</strain>
    </source>
</reference>
<dbReference type="STRING" id="559515.M4BJ66"/>
<keyword evidence="3" id="KW-1185">Reference proteome</keyword>
<feature type="compositionally biased region" description="Acidic residues" evidence="1">
    <location>
        <begin position="551"/>
        <end position="562"/>
    </location>
</feature>
<feature type="compositionally biased region" description="Basic and acidic residues" evidence="1">
    <location>
        <begin position="140"/>
        <end position="156"/>
    </location>
</feature>
<feature type="region of interest" description="Disordered" evidence="1">
    <location>
        <begin position="598"/>
        <end position="791"/>
    </location>
</feature>
<feature type="compositionally biased region" description="Polar residues" evidence="1">
    <location>
        <begin position="659"/>
        <end position="668"/>
    </location>
</feature>
<feature type="compositionally biased region" description="Acidic residues" evidence="1">
    <location>
        <begin position="480"/>
        <end position="491"/>
    </location>
</feature>
<proteinExistence type="predicted"/>
<feature type="compositionally biased region" description="Low complexity" evidence="1">
    <location>
        <begin position="276"/>
        <end position="301"/>
    </location>
</feature>
<dbReference type="PANTHER" id="PTHR23216">
    <property type="entry name" value="NUCLEOLAR AND COILED-BODY PHOSPHOPROTEIN 1"/>
    <property type="match status" value="1"/>
</dbReference>
<dbReference type="eggNOG" id="ENOG502QTIY">
    <property type="taxonomic scope" value="Eukaryota"/>
</dbReference>
<dbReference type="EMBL" id="JH598312">
    <property type="status" value="NOT_ANNOTATED_CDS"/>
    <property type="molecule type" value="Genomic_DNA"/>
</dbReference>
<dbReference type="PANTHER" id="PTHR23216:SF1">
    <property type="entry name" value="NUCLEOLAR AND COILED-BODY PHOSPHOPROTEIN 1"/>
    <property type="match status" value="1"/>
</dbReference>
<evidence type="ECO:0008006" key="4">
    <source>
        <dbReference type="Google" id="ProtNLM"/>
    </source>
</evidence>
<feature type="compositionally biased region" description="Low complexity" evidence="1">
    <location>
        <begin position="24"/>
        <end position="44"/>
    </location>
</feature>
<dbReference type="EnsemblProtists" id="HpaT806444">
    <property type="protein sequence ID" value="HpaP806444"/>
    <property type="gene ID" value="HpaG806444"/>
</dbReference>
<feature type="compositionally biased region" description="Low complexity" evidence="1">
    <location>
        <begin position="563"/>
        <end position="585"/>
    </location>
</feature>
<feature type="compositionally biased region" description="Acidic residues" evidence="1">
    <location>
        <begin position="429"/>
        <end position="439"/>
    </location>
</feature>
<feature type="compositionally biased region" description="Low complexity" evidence="1">
    <location>
        <begin position="448"/>
        <end position="479"/>
    </location>
</feature>
<name>M4BJ66_HYAAE</name>
<evidence type="ECO:0000256" key="1">
    <source>
        <dbReference type="SAM" id="MobiDB-lite"/>
    </source>
</evidence>
<feature type="compositionally biased region" description="Acidic residues" evidence="1">
    <location>
        <begin position="604"/>
        <end position="615"/>
    </location>
</feature>
<dbReference type="InterPro" id="IPR039191">
    <property type="entry name" value="Nopp140-like"/>
</dbReference>
<feature type="region of interest" description="Disordered" evidence="1">
    <location>
        <begin position="820"/>
        <end position="848"/>
    </location>
</feature>
<dbReference type="Proteomes" id="UP000011713">
    <property type="component" value="Unassembled WGS sequence"/>
</dbReference>
<feature type="compositionally biased region" description="Basic and acidic residues" evidence="1">
    <location>
        <begin position="310"/>
        <end position="328"/>
    </location>
</feature>
<feature type="region of interest" description="Disordered" evidence="1">
    <location>
        <begin position="136"/>
        <end position="165"/>
    </location>
</feature>
<dbReference type="OMA" id="RRPMYSD"/>
<dbReference type="HOGENOM" id="CLU_336322_0_0_1"/>
<dbReference type="GO" id="GO:0005730">
    <property type="term" value="C:nucleolus"/>
    <property type="evidence" value="ECO:0007669"/>
    <property type="project" value="InterPro"/>
</dbReference>
<feature type="compositionally biased region" description="Polar residues" evidence="1">
    <location>
        <begin position="779"/>
        <end position="788"/>
    </location>
</feature>
<accession>M4BJ66</accession>
<feature type="compositionally biased region" description="Acidic residues" evidence="1">
    <location>
        <begin position="745"/>
        <end position="757"/>
    </location>
</feature>
<evidence type="ECO:0000313" key="3">
    <source>
        <dbReference type="Proteomes" id="UP000011713"/>
    </source>
</evidence>
<dbReference type="InParanoid" id="M4BJ66"/>
<evidence type="ECO:0000313" key="2">
    <source>
        <dbReference type="EnsemblProtists" id="HpaP806444"/>
    </source>
</evidence>
<sequence>MLALEAAPDAERALVAIAPPPPITSSDTHPSPDASPSPDAVAPHVPETTTLADLSQDVSNWTLHSDHSLHTFLKRYSSDLFVRTKALEDRVRDIAADADAAYVRLKNTLNQFLLLSNNQFMENRVYDEEQEDFYSLETSSGDKLEPDKRDKGRDETGAAAATSTTLATTTSASASALVDKEGGAKAAAESIVTKYRSALDMGMEAMKLFVMMDDEDEDEANDDANKETSSPFETVLDIYNERPLPFIIGTREFLEDETLGLGAAPEEYSESDSDGSDPSSYSSSGSESDSAASDASSISKRSLSRSRNRSSSEESERLSAASRERSTSDESEMSGLFGRPPVVKPSRRRADSDESDTRGLFGRPPAPGSTVPQPGTTIPRARRALYSDSSSDEDEDGAGLFGASTAPPVSAPRSQPVHRAPQSGLFGESESDDSDDSDASEVFGANESAATRASSAAAKPPPVVARRPAPRVTRAVSGSDSDDDDDDDDKDDGLFGTSRVAKPPAAAPVFLAPTQTRQSRVLSDSSDSDGGDVSARQLQPVHRAPQGGLFDEGDSDDSDDSDASGLFGANKSAAARASPAVAKPPLVVAPKLAPAVALDASESNSDDDDDDEDDGLFGIPQVAKTPAAVPAVARPTQARQSRVLSDSSESDGGDLFGATPSQPASTLMPQPALMSAPKPAMATSVLPAAPRSNQRHSSDDDSDDWSDDDGGFFGAPTSAPISASSPAVATSVPLGKPSINRQNSSDDDSDDWSDEDGGLFGVAKSKPADAQSVGAPVQAGTSTPSSVPMQAKALSESPFGLLAGASVPTAGLPISNAAARMRAVESDSDSDSDSDWDGDGGLFGPPKN</sequence>
<dbReference type="VEuPathDB" id="FungiDB:HpaG806444"/>